<gene>
    <name evidence="1" type="ORF">C7N83_07495</name>
</gene>
<keyword evidence="2" id="KW-1185">Reference proteome</keyword>
<protein>
    <submittedName>
        <fullName evidence="1">Uncharacterized protein</fullName>
    </submittedName>
</protein>
<organism evidence="1 2">
    <name type="scientific">Neisseria iguanae</name>
    <dbReference type="NCBI Taxonomy" id="90242"/>
    <lineage>
        <taxon>Bacteria</taxon>
        <taxon>Pseudomonadati</taxon>
        <taxon>Pseudomonadota</taxon>
        <taxon>Betaproteobacteria</taxon>
        <taxon>Neisseriales</taxon>
        <taxon>Neisseriaceae</taxon>
        <taxon>Neisseria</taxon>
    </lineage>
</organism>
<proteinExistence type="predicted"/>
<reference evidence="1 2" key="1">
    <citation type="submission" date="2018-03" db="EMBL/GenBank/DDBJ databases">
        <title>Neisseria weixii sp. nov., isolated from the intestinal contents of Tibetan Plateau pika (Ochotona curzoniae) in Yushu, Qinghai Province, China.</title>
        <authorList>
            <person name="Gui Z."/>
        </authorList>
    </citation>
    <scope>NUCLEOTIDE SEQUENCE [LARGE SCALE GENOMIC DNA]</scope>
    <source>
        <strain evidence="1 2">ATCC 51483</strain>
    </source>
</reference>
<accession>A0A2P7TZZ4</accession>
<sequence length="74" mass="8243">MLVGNQRGRFDTLRPAGKTGRLGKVGYLARMSDAANGFYAGKRPHDDMRSTLHSDQNLNMKSKGRLKAQFFQTA</sequence>
<evidence type="ECO:0000313" key="2">
    <source>
        <dbReference type="Proteomes" id="UP000241868"/>
    </source>
</evidence>
<dbReference type="Proteomes" id="UP000241868">
    <property type="component" value="Unassembled WGS sequence"/>
</dbReference>
<comment type="caution">
    <text evidence="1">The sequence shown here is derived from an EMBL/GenBank/DDBJ whole genome shotgun (WGS) entry which is preliminary data.</text>
</comment>
<name>A0A2P7TZZ4_9NEIS</name>
<dbReference type="EMBL" id="PXYY01000041">
    <property type="protein sequence ID" value="PSJ80213.1"/>
    <property type="molecule type" value="Genomic_DNA"/>
</dbReference>
<evidence type="ECO:0000313" key="1">
    <source>
        <dbReference type="EMBL" id="PSJ80213.1"/>
    </source>
</evidence>
<dbReference type="AlphaFoldDB" id="A0A2P7TZZ4"/>